<name>A0A8H5C6Q0_9AGAR</name>
<gene>
    <name evidence="1" type="ORF">D9611_010880</name>
</gene>
<keyword evidence="2" id="KW-1185">Reference proteome</keyword>
<dbReference type="Gene3D" id="3.80.10.10">
    <property type="entry name" value="Ribonuclease Inhibitor"/>
    <property type="match status" value="1"/>
</dbReference>
<proteinExistence type="predicted"/>
<dbReference type="InterPro" id="IPR032675">
    <property type="entry name" value="LRR_dom_sf"/>
</dbReference>
<dbReference type="AlphaFoldDB" id="A0A8H5C6Q0"/>
<protein>
    <submittedName>
        <fullName evidence="1">Uncharacterized protein</fullName>
    </submittedName>
</protein>
<organism evidence="1 2">
    <name type="scientific">Ephemerocybe angulata</name>
    <dbReference type="NCBI Taxonomy" id="980116"/>
    <lineage>
        <taxon>Eukaryota</taxon>
        <taxon>Fungi</taxon>
        <taxon>Dikarya</taxon>
        <taxon>Basidiomycota</taxon>
        <taxon>Agaricomycotina</taxon>
        <taxon>Agaricomycetes</taxon>
        <taxon>Agaricomycetidae</taxon>
        <taxon>Agaricales</taxon>
        <taxon>Agaricineae</taxon>
        <taxon>Psathyrellaceae</taxon>
        <taxon>Ephemerocybe</taxon>
    </lineage>
</organism>
<reference evidence="1 2" key="1">
    <citation type="journal article" date="2020" name="ISME J.">
        <title>Uncovering the hidden diversity of litter-decomposition mechanisms in mushroom-forming fungi.</title>
        <authorList>
            <person name="Floudas D."/>
            <person name="Bentzer J."/>
            <person name="Ahren D."/>
            <person name="Johansson T."/>
            <person name="Persson P."/>
            <person name="Tunlid A."/>
        </authorList>
    </citation>
    <scope>NUCLEOTIDE SEQUENCE [LARGE SCALE GENOMIC DNA]</scope>
    <source>
        <strain evidence="1 2">CBS 175.51</strain>
    </source>
</reference>
<dbReference type="Proteomes" id="UP000541558">
    <property type="component" value="Unassembled WGS sequence"/>
</dbReference>
<comment type="caution">
    <text evidence="1">The sequence shown here is derived from an EMBL/GenBank/DDBJ whole genome shotgun (WGS) entry which is preliminary data.</text>
</comment>
<dbReference type="EMBL" id="JAACJK010000064">
    <property type="protein sequence ID" value="KAF5335138.1"/>
    <property type="molecule type" value="Genomic_DNA"/>
</dbReference>
<accession>A0A8H5C6Q0</accession>
<dbReference type="SUPFAM" id="SSF52047">
    <property type="entry name" value="RNI-like"/>
    <property type="match status" value="1"/>
</dbReference>
<evidence type="ECO:0000313" key="1">
    <source>
        <dbReference type="EMBL" id="KAF5335138.1"/>
    </source>
</evidence>
<evidence type="ECO:0000313" key="2">
    <source>
        <dbReference type="Proteomes" id="UP000541558"/>
    </source>
</evidence>
<sequence length="290" mass="32801">MSFGVIWAILDHIPTIRTLSLDLPPFHFDWDVPGNLPQKNLTTFTIACDWPIPLFLDILRACPKIETLTLDHKRLIRRISDAVNTPVLLPKLETLRMQGLVSHHHSGSDTDIFCHLQLPSLHTLDIAFIPIGYEDPQDPNTTVGRNIVALVSGGPNRATNLQYLRFESLAISSQGLHSILSSLPMLAHLTLDKLRSQSRFFIEACAFPTQLLPRLRTLRILNALEFFTFENDDVYNFLVNRKHTATEEVPDALEEVELVISRCRPDIDKQAHRLSYLSSEVGVRVSVTIV</sequence>
<dbReference type="OrthoDB" id="3086616at2759"/>